<keyword evidence="4" id="KW-1185">Reference proteome</keyword>
<feature type="domain" description="Gal80p-like C-terminal" evidence="2">
    <location>
        <begin position="52"/>
        <end position="142"/>
    </location>
</feature>
<dbReference type="EMBL" id="PDLN01000003">
    <property type="protein sequence ID" value="RDW91640.1"/>
    <property type="molecule type" value="Genomic_DNA"/>
</dbReference>
<dbReference type="PANTHER" id="PTHR43708:SF1">
    <property type="entry name" value="GALACTOSE_LACTOSE METABOLISM REGULATORY PROTEIN GAL80"/>
    <property type="match status" value="1"/>
</dbReference>
<protein>
    <submittedName>
        <fullName evidence="3">Uncharacterized protein</fullName>
    </submittedName>
</protein>
<evidence type="ECO:0000313" key="4">
    <source>
        <dbReference type="Proteomes" id="UP000256328"/>
    </source>
</evidence>
<proteinExistence type="predicted"/>
<evidence type="ECO:0000259" key="1">
    <source>
        <dbReference type="Pfam" id="PF01408"/>
    </source>
</evidence>
<dbReference type="SUPFAM" id="SSF51735">
    <property type="entry name" value="NAD(P)-binding Rossmann-fold domains"/>
    <property type="match status" value="1"/>
</dbReference>
<dbReference type="InterPro" id="IPR036291">
    <property type="entry name" value="NAD(P)-bd_dom_sf"/>
</dbReference>
<dbReference type="InterPro" id="IPR051317">
    <property type="entry name" value="Gfo/Idh/MocA_oxidoreduct"/>
</dbReference>
<dbReference type="Gene3D" id="3.30.360.10">
    <property type="entry name" value="Dihydrodipicolinate Reductase, domain 2"/>
    <property type="match status" value="1"/>
</dbReference>
<evidence type="ECO:0000313" key="3">
    <source>
        <dbReference type="EMBL" id="RDW91640.1"/>
    </source>
</evidence>
<gene>
    <name evidence="3" type="ORF">BP5796_02805</name>
</gene>
<comment type="caution">
    <text evidence="3">The sequence shown here is derived from an EMBL/GenBank/DDBJ whole genome shotgun (WGS) entry which is preliminary data.</text>
</comment>
<dbReference type="OrthoDB" id="64915at2759"/>
<accession>A0A3D8SZD0</accession>
<dbReference type="InterPro" id="IPR055080">
    <property type="entry name" value="Gal80p-like_C"/>
</dbReference>
<organism evidence="3 4">
    <name type="scientific">Coleophoma crateriformis</name>
    <dbReference type="NCBI Taxonomy" id="565419"/>
    <lineage>
        <taxon>Eukaryota</taxon>
        <taxon>Fungi</taxon>
        <taxon>Dikarya</taxon>
        <taxon>Ascomycota</taxon>
        <taxon>Pezizomycotina</taxon>
        <taxon>Leotiomycetes</taxon>
        <taxon>Helotiales</taxon>
        <taxon>Dermateaceae</taxon>
        <taxon>Coleophoma</taxon>
    </lineage>
</organism>
<dbReference type="GO" id="GO:0000166">
    <property type="term" value="F:nucleotide binding"/>
    <property type="evidence" value="ECO:0007669"/>
    <property type="project" value="InterPro"/>
</dbReference>
<reference evidence="3 4" key="1">
    <citation type="journal article" date="2018" name="IMA Fungus">
        <title>IMA Genome-F 9: Draft genome sequence of Annulohypoxylon stygium, Aspergillus mulundensis, Berkeleyomyces basicola (syn. Thielaviopsis basicola), Ceratocystis smalleyi, two Cercospora beticola strains, Coleophoma cylindrospora, Fusarium fracticaudum, Phialophora cf. hyalina, and Morchella septimelata.</title>
        <authorList>
            <person name="Wingfield B.D."/>
            <person name="Bills G.F."/>
            <person name="Dong Y."/>
            <person name="Huang W."/>
            <person name="Nel W.J."/>
            <person name="Swalarsk-Parry B.S."/>
            <person name="Vaghefi N."/>
            <person name="Wilken P.M."/>
            <person name="An Z."/>
            <person name="de Beer Z.W."/>
            <person name="De Vos L."/>
            <person name="Chen L."/>
            <person name="Duong T.A."/>
            <person name="Gao Y."/>
            <person name="Hammerbacher A."/>
            <person name="Kikkert J.R."/>
            <person name="Li Y."/>
            <person name="Li H."/>
            <person name="Li K."/>
            <person name="Li Q."/>
            <person name="Liu X."/>
            <person name="Ma X."/>
            <person name="Naidoo K."/>
            <person name="Pethybridge S.J."/>
            <person name="Sun J."/>
            <person name="Steenkamp E.T."/>
            <person name="van der Nest M.A."/>
            <person name="van Wyk S."/>
            <person name="Wingfield M.J."/>
            <person name="Xiong C."/>
            <person name="Yue Q."/>
            <person name="Zhang X."/>
        </authorList>
    </citation>
    <scope>NUCLEOTIDE SEQUENCE [LARGE SCALE GENOMIC DNA]</scope>
    <source>
        <strain evidence="3 4">BP5796</strain>
    </source>
</reference>
<dbReference type="InterPro" id="IPR000683">
    <property type="entry name" value="Gfo/Idh/MocA-like_OxRdtase_N"/>
</dbReference>
<name>A0A3D8SZD0_9HELO</name>
<sequence>MVDTHYNLTKPSLLAGKDVYVEWPLATSTAEAEELAELASYKNSRTIVGTQVYESFLHIFGEFSTFSSILENKYNTVALVDMNTGQVVDPAYPRTSPDQVLLQGILKSGAVDSVSARMSNIMTVDSIGYRWILTGTEGEIEVIAPYAQWQGSPAGKKIKVFPDFGKNVAAVYRAFAEGRKEDYADFAEAMVLHRLLDNYAAAAENKTTEK</sequence>
<dbReference type="PANTHER" id="PTHR43708">
    <property type="entry name" value="CONSERVED EXPRESSED OXIDOREDUCTASE (EUROFUNG)"/>
    <property type="match status" value="1"/>
</dbReference>
<dbReference type="Pfam" id="PF22685">
    <property type="entry name" value="Gal80p_C-like"/>
    <property type="match status" value="1"/>
</dbReference>
<evidence type="ECO:0000259" key="2">
    <source>
        <dbReference type="Pfam" id="PF22685"/>
    </source>
</evidence>
<feature type="domain" description="Gfo/Idh/MocA-like oxidoreductase N-terminal" evidence="1">
    <location>
        <begin position="3"/>
        <end position="49"/>
    </location>
</feature>
<dbReference type="AlphaFoldDB" id="A0A3D8SZD0"/>
<dbReference type="Pfam" id="PF01408">
    <property type="entry name" value="GFO_IDH_MocA"/>
    <property type="match status" value="1"/>
</dbReference>
<dbReference type="Proteomes" id="UP000256328">
    <property type="component" value="Unassembled WGS sequence"/>
</dbReference>